<reference evidence="3" key="3">
    <citation type="journal article" date="2018" name="Mol. Plant Microbe Interact.">
        <title>Genome sequence resources for the wheat stripe rust pathogen (Puccinia striiformis f. sp. tritici) and the barley stripe rust pathogen (Puccinia striiformis f. sp. hordei).</title>
        <authorList>
            <person name="Xia C."/>
            <person name="Wang M."/>
            <person name="Yin C."/>
            <person name="Cornejo O.E."/>
            <person name="Hulbert S.H."/>
            <person name="Chen X."/>
        </authorList>
    </citation>
    <scope>NUCLEOTIDE SEQUENCE [LARGE SCALE GENOMIC DNA]</scope>
    <source>
        <strain evidence="3">93TX-2</strain>
    </source>
</reference>
<reference evidence="2 3" key="1">
    <citation type="submission" date="2017-12" db="EMBL/GenBank/DDBJ databases">
        <title>Gene loss provides genomic basis for host adaptation in cereal stripe rust fungi.</title>
        <authorList>
            <person name="Xia C."/>
        </authorList>
    </citation>
    <scope>NUCLEOTIDE SEQUENCE [LARGE SCALE GENOMIC DNA]</scope>
    <source>
        <strain evidence="2 3">93TX-2</strain>
    </source>
</reference>
<feature type="region of interest" description="Disordered" evidence="1">
    <location>
        <begin position="83"/>
        <end position="113"/>
    </location>
</feature>
<dbReference type="VEuPathDB" id="FungiDB:PSTT_03488"/>
<dbReference type="Proteomes" id="UP000238274">
    <property type="component" value="Unassembled WGS sequence"/>
</dbReference>
<keyword evidence="3" id="KW-1185">Reference proteome</keyword>
<evidence type="ECO:0000256" key="1">
    <source>
        <dbReference type="SAM" id="MobiDB-lite"/>
    </source>
</evidence>
<dbReference type="AlphaFoldDB" id="A0A2S4W8M5"/>
<reference evidence="3" key="2">
    <citation type="journal article" date="2018" name="BMC Genomics">
        <title>Genomic insights into host adaptation between the wheat stripe rust pathogen (Puccinia striiformis f. sp. tritici) and the barley stripe rust pathogen (Puccinia striiformis f. sp. hordei).</title>
        <authorList>
            <person name="Xia C."/>
            <person name="Wang M."/>
            <person name="Yin C."/>
            <person name="Cornejo O.E."/>
            <person name="Hulbert S.H."/>
            <person name="Chen X."/>
        </authorList>
    </citation>
    <scope>NUCLEOTIDE SEQUENCE [LARGE SCALE GENOMIC DNA]</scope>
    <source>
        <strain evidence="3">93TX-2</strain>
    </source>
</reference>
<name>A0A2S4W8M5_9BASI</name>
<evidence type="ECO:0000313" key="2">
    <source>
        <dbReference type="EMBL" id="POW18134.1"/>
    </source>
</evidence>
<protein>
    <submittedName>
        <fullName evidence="2">Uncharacterized protein</fullName>
    </submittedName>
</protein>
<dbReference type="EMBL" id="PKSM01000071">
    <property type="protein sequence ID" value="POW18134.1"/>
    <property type="molecule type" value="Genomic_DNA"/>
</dbReference>
<accession>A0A2S4W8M5</accession>
<comment type="caution">
    <text evidence="2">The sequence shown here is derived from an EMBL/GenBank/DDBJ whole genome shotgun (WGS) entry which is preliminary data.</text>
</comment>
<feature type="compositionally biased region" description="Polar residues" evidence="1">
    <location>
        <begin position="95"/>
        <end position="113"/>
    </location>
</feature>
<evidence type="ECO:0000313" key="3">
    <source>
        <dbReference type="Proteomes" id="UP000238274"/>
    </source>
</evidence>
<feature type="non-terminal residue" evidence="2">
    <location>
        <position position="1"/>
    </location>
</feature>
<organism evidence="2 3">
    <name type="scientific">Puccinia striiformis</name>
    <dbReference type="NCBI Taxonomy" id="27350"/>
    <lineage>
        <taxon>Eukaryota</taxon>
        <taxon>Fungi</taxon>
        <taxon>Dikarya</taxon>
        <taxon>Basidiomycota</taxon>
        <taxon>Pucciniomycotina</taxon>
        <taxon>Pucciniomycetes</taxon>
        <taxon>Pucciniales</taxon>
        <taxon>Pucciniaceae</taxon>
        <taxon>Puccinia</taxon>
    </lineage>
</organism>
<sequence length="136" mass="14858">PTAMDGWSSSKGISQALCKRESRGRVFSFKWTHQLKGQWAIIETPKFTWSIASCARSRNESTTSRFVPREVYGLFAVSQSHNKASRRGSPGAIESCTSEASRPGTSIPARTQHGQCPRPWGLCPVRKSGLVCGDGT</sequence>
<proteinExistence type="predicted"/>
<dbReference type="VEuPathDB" id="FungiDB:PSHT_06188"/>
<gene>
    <name evidence="2" type="ORF">PSHT_06188</name>
</gene>